<dbReference type="EMBL" id="FPBF01000003">
    <property type="protein sequence ID" value="SFT84344.1"/>
    <property type="molecule type" value="Genomic_DNA"/>
</dbReference>
<accession>A0A1I7BB22</accession>
<organism evidence="1 2">
    <name type="scientific">Algoriphagus locisalis</name>
    <dbReference type="NCBI Taxonomy" id="305507"/>
    <lineage>
        <taxon>Bacteria</taxon>
        <taxon>Pseudomonadati</taxon>
        <taxon>Bacteroidota</taxon>
        <taxon>Cytophagia</taxon>
        <taxon>Cytophagales</taxon>
        <taxon>Cyclobacteriaceae</taxon>
        <taxon>Algoriphagus</taxon>
    </lineage>
</organism>
<sequence length="64" mass="7614">MLGSNQELLEMSVIYINNTLHMSPGSKKVMSWSLKILQLMFKTFRQVFDLHPLFPKLYGRKWIQ</sequence>
<gene>
    <name evidence="1" type="ORF">SAMN04489724_2261</name>
</gene>
<protein>
    <submittedName>
        <fullName evidence="1">Uncharacterized protein</fullName>
    </submittedName>
</protein>
<keyword evidence="2" id="KW-1185">Reference proteome</keyword>
<reference evidence="2" key="1">
    <citation type="submission" date="2016-10" db="EMBL/GenBank/DDBJ databases">
        <authorList>
            <person name="Varghese N."/>
            <person name="Submissions S."/>
        </authorList>
    </citation>
    <scope>NUCLEOTIDE SEQUENCE [LARGE SCALE GENOMIC DNA]</scope>
    <source>
        <strain evidence="2">DSM 23445</strain>
    </source>
</reference>
<name>A0A1I7BB22_9BACT</name>
<dbReference type="AlphaFoldDB" id="A0A1I7BB22"/>
<proteinExistence type="predicted"/>
<evidence type="ECO:0000313" key="1">
    <source>
        <dbReference type="EMBL" id="SFT84344.1"/>
    </source>
</evidence>
<dbReference type="Proteomes" id="UP000199673">
    <property type="component" value="Unassembled WGS sequence"/>
</dbReference>
<evidence type="ECO:0000313" key="2">
    <source>
        <dbReference type="Proteomes" id="UP000199673"/>
    </source>
</evidence>